<keyword evidence="3" id="KW-1185">Reference proteome</keyword>
<evidence type="ECO:0000313" key="2">
    <source>
        <dbReference type="EMBL" id="KAK3102146.1"/>
    </source>
</evidence>
<proteinExistence type="predicted"/>
<evidence type="ECO:0000313" key="3">
    <source>
        <dbReference type="Proteomes" id="UP001186944"/>
    </source>
</evidence>
<name>A0AA88YI58_PINIB</name>
<dbReference type="AlphaFoldDB" id="A0AA88YI58"/>
<organism evidence="2 3">
    <name type="scientific">Pinctada imbricata</name>
    <name type="common">Atlantic pearl-oyster</name>
    <name type="synonym">Pinctada martensii</name>
    <dbReference type="NCBI Taxonomy" id="66713"/>
    <lineage>
        <taxon>Eukaryota</taxon>
        <taxon>Metazoa</taxon>
        <taxon>Spiralia</taxon>
        <taxon>Lophotrochozoa</taxon>
        <taxon>Mollusca</taxon>
        <taxon>Bivalvia</taxon>
        <taxon>Autobranchia</taxon>
        <taxon>Pteriomorphia</taxon>
        <taxon>Pterioida</taxon>
        <taxon>Pterioidea</taxon>
        <taxon>Pteriidae</taxon>
        <taxon>Pinctada</taxon>
    </lineage>
</organism>
<dbReference type="SUPFAM" id="SSF56672">
    <property type="entry name" value="DNA/RNA polymerases"/>
    <property type="match status" value="1"/>
</dbReference>
<protein>
    <recommendedName>
        <fullName evidence="1">Reverse transcriptase domain-containing protein</fullName>
    </recommendedName>
</protein>
<reference evidence="2" key="1">
    <citation type="submission" date="2019-08" db="EMBL/GenBank/DDBJ databases">
        <title>The improved chromosome-level genome for the pearl oyster Pinctada fucata martensii using PacBio sequencing and Hi-C.</title>
        <authorList>
            <person name="Zheng Z."/>
        </authorList>
    </citation>
    <scope>NUCLEOTIDE SEQUENCE</scope>
    <source>
        <strain evidence="2">ZZ-2019</strain>
        <tissue evidence="2">Adductor muscle</tissue>
    </source>
</reference>
<comment type="caution">
    <text evidence="2">The sequence shown here is derived from an EMBL/GenBank/DDBJ whole genome shotgun (WGS) entry which is preliminary data.</text>
</comment>
<feature type="non-terminal residue" evidence="2">
    <location>
        <position position="1"/>
    </location>
</feature>
<dbReference type="InterPro" id="IPR043502">
    <property type="entry name" value="DNA/RNA_pol_sf"/>
</dbReference>
<evidence type="ECO:0000259" key="1">
    <source>
        <dbReference type="PROSITE" id="PS50878"/>
    </source>
</evidence>
<sequence length="571" mass="66054">YFTSVFTKEPQGDIPTLPDRPRIFPMSALVVEKDDVIKMLGKLRQDKSPGLDCLHPMFLKELSEEIAIPLQIIFNKSLQEKEVPSEWRKAKVSAIFKKGEKSLAGNYRPVSLTSVVCKVMETFVRDHIVDYMSLNQLFTKKQYGFMSGRSTALQLLSVLEKWTNALDEGNPVDCIYMDFQKAFDTVPHRRLISKLKSYGIDENLITWISSFLSNRLQHVSINGESSDWMDVTSGIPQGSVLGPILFVLYINDLPDEVNSEVYLFADDTKIFKVIGNDTDSETLRRDLDTLTQWSNTWLLKFHPSKCKHLHVRRKGESTETRYCLLGNQLDLCDHEKDIGVIIDKEINFDTHICQKVNKANSMFAVIRRSFHNLDAKTFIPLYKSLVRTHLDYASSVYSPYKMKHIDQLESVQRRATRQLPNMKNLSYPERLRALKLPTLSYRRIRGDMIELYKITSGIYDKAAVDFIKPWRETTSRTSSRTHDMKIFPQRAHTKVRKNAFSVRSANIWNSLPAHVVTSKTVNTFKNRLDKFWGDQELLYDNYKADITFGSHKVYESLIRDSSGEELEKHHK</sequence>
<dbReference type="PRINTS" id="PR01345">
    <property type="entry name" value="CERVTRCPTASE"/>
</dbReference>
<feature type="domain" description="Reverse transcriptase" evidence="1">
    <location>
        <begin position="76"/>
        <end position="329"/>
    </location>
</feature>
<dbReference type="PROSITE" id="PS50878">
    <property type="entry name" value="RT_POL"/>
    <property type="match status" value="1"/>
</dbReference>
<gene>
    <name evidence="2" type="ORF">FSP39_009165</name>
</gene>
<accession>A0AA88YI58</accession>
<dbReference type="PANTHER" id="PTHR33332">
    <property type="entry name" value="REVERSE TRANSCRIPTASE DOMAIN-CONTAINING PROTEIN"/>
    <property type="match status" value="1"/>
</dbReference>
<dbReference type="Pfam" id="PF00078">
    <property type="entry name" value="RVT_1"/>
    <property type="match status" value="1"/>
</dbReference>
<dbReference type="InterPro" id="IPR000477">
    <property type="entry name" value="RT_dom"/>
</dbReference>
<dbReference type="EMBL" id="VSWD01000005">
    <property type="protein sequence ID" value="KAK3102146.1"/>
    <property type="molecule type" value="Genomic_DNA"/>
</dbReference>
<dbReference type="Proteomes" id="UP001186944">
    <property type="component" value="Unassembled WGS sequence"/>
</dbReference>
<dbReference type="CDD" id="cd01650">
    <property type="entry name" value="RT_nLTR_like"/>
    <property type="match status" value="1"/>
</dbReference>